<dbReference type="RefSeq" id="WP_166179176.1">
    <property type="nucleotide sequence ID" value="NZ_CP045119.1"/>
</dbReference>
<sequence length="71" mass="7985">MWWADLLWGFWNGLTAWIVFIVHVFGGWDQFPFYNSARSGNWYDLGFLLGAGSPLLGRLGGRSRGGSDHHG</sequence>
<evidence type="ECO:0000313" key="2">
    <source>
        <dbReference type="EMBL" id="QIN84717.1"/>
    </source>
</evidence>
<evidence type="ECO:0000256" key="1">
    <source>
        <dbReference type="SAM" id="Phobius"/>
    </source>
</evidence>
<organism evidence="2 3">
    <name type="scientific">Rubrobacter tropicus</name>
    <dbReference type="NCBI Taxonomy" id="2653851"/>
    <lineage>
        <taxon>Bacteria</taxon>
        <taxon>Bacillati</taxon>
        <taxon>Actinomycetota</taxon>
        <taxon>Rubrobacteria</taxon>
        <taxon>Rubrobacterales</taxon>
        <taxon>Rubrobacteraceae</taxon>
        <taxon>Rubrobacter</taxon>
    </lineage>
</organism>
<evidence type="ECO:0000313" key="3">
    <source>
        <dbReference type="Proteomes" id="UP000501452"/>
    </source>
</evidence>
<dbReference type="EMBL" id="CP045119">
    <property type="protein sequence ID" value="QIN84717.1"/>
    <property type="molecule type" value="Genomic_DNA"/>
</dbReference>
<dbReference type="AlphaFoldDB" id="A0A6G8QEQ2"/>
<keyword evidence="3" id="KW-1185">Reference proteome</keyword>
<protein>
    <submittedName>
        <fullName evidence="2">Uncharacterized protein</fullName>
    </submittedName>
</protein>
<keyword evidence="1" id="KW-0472">Membrane</keyword>
<gene>
    <name evidence="2" type="ORF">GBA63_20230</name>
</gene>
<feature type="transmembrane region" description="Helical" evidence="1">
    <location>
        <begin position="6"/>
        <end position="28"/>
    </location>
</feature>
<name>A0A6G8QEQ2_9ACTN</name>
<dbReference type="KEGG" id="rub:GBA63_20230"/>
<dbReference type="Proteomes" id="UP000501452">
    <property type="component" value="Chromosome"/>
</dbReference>
<keyword evidence="1" id="KW-0812">Transmembrane</keyword>
<proteinExistence type="predicted"/>
<keyword evidence="1" id="KW-1133">Transmembrane helix</keyword>
<accession>A0A6G8QEQ2</accession>
<reference evidence="2 3" key="1">
    <citation type="submission" date="2019-10" db="EMBL/GenBank/DDBJ databases">
        <title>Rubrobacter sp nov SCSIO 52090 isolated from a deep-sea sediment in the South China Sea.</title>
        <authorList>
            <person name="Chen R.W."/>
        </authorList>
    </citation>
    <scope>NUCLEOTIDE SEQUENCE [LARGE SCALE GENOMIC DNA]</scope>
    <source>
        <strain evidence="2 3">SCSIO 52909</strain>
    </source>
</reference>